<evidence type="ECO:0000256" key="7">
    <source>
        <dbReference type="ARBA" id="ARBA00022989"/>
    </source>
</evidence>
<dbReference type="SUPFAM" id="SSF90123">
    <property type="entry name" value="ABC transporter transmembrane region"/>
    <property type="match status" value="1"/>
</dbReference>
<proteinExistence type="predicted"/>
<keyword evidence="6" id="KW-0067">ATP-binding</keyword>
<dbReference type="GO" id="GO:0034040">
    <property type="term" value="F:ATPase-coupled lipid transmembrane transporter activity"/>
    <property type="evidence" value="ECO:0007669"/>
    <property type="project" value="TreeGrafter"/>
</dbReference>
<feature type="transmembrane region" description="Helical" evidence="9">
    <location>
        <begin position="64"/>
        <end position="87"/>
    </location>
</feature>
<evidence type="ECO:0000256" key="8">
    <source>
        <dbReference type="ARBA" id="ARBA00023136"/>
    </source>
</evidence>
<keyword evidence="2" id="KW-0813">Transport</keyword>
<protein>
    <submittedName>
        <fullName evidence="12">Unannotated protein</fullName>
    </submittedName>
</protein>
<accession>A0A6J7EZD8</accession>
<dbReference type="EMBL" id="CAFBLS010000320">
    <property type="protein sequence ID" value="CAB4886624.1"/>
    <property type="molecule type" value="Genomic_DNA"/>
</dbReference>
<dbReference type="InterPro" id="IPR011527">
    <property type="entry name" value="ABC1_TM_dom"/>
</dbReference>
<sequence>MAFAAGGFSMVMYFTISRVTQEATARVQPALWDRLLSMPASFFREFSSGDLSVRVMAADALQQVVSAQVVGAVLAATFSLVNIILMFSYSVTLGLIGLAFIGITIFVLWRALLRLQSLYWTSVEAQLQGTSWVVQLLTGISKIRLAGGETRMELPYLERVRRQMVALADMTKVSGWVNAWFLLVVPAATGLFFMVIVLQLISSGSTMSASTYIAFSSSFAIVFGAVNGLIAVLSPAASAGPIMRLMEPIMTSLPESASHRADPGPLIGTIEFRNVVFRYTPDAPIVLDRLNLVIHPGEMVALVGPSGSGKSTAVRLILGFESPEEGQVLIDGRDLNELDLDLVRSQMGVVIQNGQLTRGSIMKNILGAAGGDEGAAWKAAAEANLDEDIKAMPMRMQTMVDPSLVSGGQAQRILLARALARNPRVILLDEATSALDNESQARVSDALDALGATRIIVAHRLSTIVAADRIIVIEGGKAVQQGTYAELLAQPGEFAELARRQLS</sequence>
<dbReference type="SMART" id="SM00382">
    <property type="entry name" value="AAA"/>
    <property type="match status" value="1"/>
</dbReference>
<reference evidence="12" key="1">
    <citation type="submission" date="2020-05" db="EMBL/GenBank/DDBJ databases">
        <authorList>
            <person name="Chiriac C."/>
            <person name="Salcher M."/>
            <person name="Ghai R."/>
            <person name="Kavagutti S V."/>
        </authorList>
    </citation>
    <scope>NUCLEOTIDE SEQUENCE</scope>
</reference>
<dbReference type="GO" id="GO:0016887">
    <property type="term" value="F:ATP hydrolysis activity"/>
    <property type="evidence" value="ECO:0007669"/>
    <property type="project" value="InterPro"/>
</dbReference>
<dbReference type="GO" id="GO:0005886">
    <property type="term" value="C:plasma membrane"/>
    <property type="evidence" value="ECO:0007669"/>
    <property type="project" value="UniProtKB-SubCell"/>
</dbReference>
<dbReference type="SUPFAM" id="SSF52540">
    <property type="entry name" value="P-loop containing nucleoside triphosphate hydrolases"/>
    <property type="match status" value="1"/>
</dbReference>
<organism evidence="12">
    <name type="scientific">freshwater metagenome</name>
    <dbReference type="NCBI Taxonomy" id="449393"/>
    <lineage>
        <taxon>unclassified sequences</taxon>
        <taxon>metagenomes</taxon>
        <taxon>ecological metagenomes</taxon>
    </lineage>
</organism>
<dbReference type="InterPro" id="IPR036640">
    <property type="entry name" value="ABC1_TM_sf"/>
</dbReference>
<evidence type="ECO:0000256" key="1">
    <source>
        <dbReference type="ARBA" id="ARBA00004651"/>
    </source>
</evidence>
<feature type="domain" description="ABC transporter" evidence="10">
    <location>
        <begin position="270"/>
        <end position="500"/>
    </location>
</feature>
<name>A0A6J7EZD8_9ZZZZ</name>
<dbReference type="InterPro" id="IPR017871">
    <property type="entry name" value="ABC_transporter-like_CS"/>
</dbReference>
<dbReference type="FunFam" id="3.40.50.300:FF:000299">
    <property type="entry name" value="ABC transporter ATP-binding protein/permease"/>
    <property type="match status" value="1"/>
</dbReference>
<comment type="subcellular location">
    <subcellularLocation>
        <location evidence="1">Cell membrane</location>
        <topology evidence="1">Multi-pass membrane protein</topology>
    </subcellularLocation>
</comment>
<dbReference type="GO" id="GO:0005524">
    <property type="term" value="F:ATP binding"/>
    <property type="evidence" value="ECO:0007669"/>
    <property type="project" value="UniProtKB-KW"/>
</dbReference>
<evidence type="ECO:0000256" key="5">
    <source>
        <dbReference type="ARBA" id="ARBA00022741"/>
    </source>
</evidence>
<dbReference type="Gene3D" id="3.40.50.300">
    <property type="entry name" value="P-loop containing nucleotide triphosphate hydrolases"/>
    <property type="match status" value="1"/>
</dbReference>
<dbReference type="PROSITE" id="PS50893">
    <property type="entry name" value="ABC_TRANSPORTER_2"/>
    <property type="match status" value="1"/>
</dbReference>
<keyword evidence="3" id="KW-1003">Cell membrane</keyword>
<evidence type="ECO:0000256" key="6">
    <source>
        <dbReference type="ARBA" id="ARBA00022840"/>
    </source>
</evidence>
<dbReference type="InterPro" id="IPR027417">
    <property type="entry name" value="P-loop_NTPase"/>
</dbReference>
<dbReference type="Pfam" id="PF00664">
    <property type="entry name" value="ABC_membrane"/>
    <property type="match status" value="1"/>
</dbReference>
<keyword evidence="5" id="KW-0547">Nucleotide-binding</keyword>
<keyword evidence="7 9" id="KW-1133">Transmembrane helix</keyword>
<evidence type="ECO:0000259" key="11">
    <source>
        <dbReference type="PROSITE" id="PS50929"/>
    </source>
</evidence>
<evidence type="ECO:0000259" key="10">
    <source>
        <dbReference type="PROSITE" id="PS50893"/>
    </source>
</evidence>
<feature type="transmembrane region" description="Helical" evidence="9">
    <location>
        <begin position="93"/>
        <end position="113"/>
    </location>
</feature>
<dbReference type="GO" id="GO:0140359">
    <property type="term" value="F:ABC-type transporter activity"/>
    <property type="evidence" value="ECO:0007669"/>
    <property type="project" value="InterPro"/>
</dbReference>
<dbReference type="Gene3D" id="1.20.1560.10">
    <property type="entry name" value="ABC transporter type 1, transmembrane domain"/>
    <property type="match status" value="1"/>
</dbReference>
<evidence type="ECO:0000313" key="12">
    <source>
        <dbReference type="EMBL" id="CAB4886624.1"/>
    </source>
</evidence>
<feature type="transmembrane region" description="Helical" evidence="9">
    <location>
        <begin position="213"/>
        <end position="236"/>
    </location>
</feature>
<keyword evidence="8 9" id="KW-0472">Membrane</keyword>
<feature type="transmembrane region" description="Helical" evidence="9">
    <location>
        <begin position="180"/>
        <end position="201"/>
    </location>
</feature>
<dbReference type="PANTHER" id="PTHR24221:SF654">
    <property type="entry name" value="ATP-BINDING CASSETTE SUB-FAMILY B MEMBER 6"/>
    <property type="match status" value="1"/>
</dbReference>
<dbReference type="PANTHER" id="PTHR24221">
    <property type="entry name" value="ATP-BINDING CASSETTE SUB-FAMILY B"/>
    <property type="match status" value="1"/>
</dbReference>
<evidence type="ECO:0000256" key="9">
    <source>
        <dbReference type="SAM" id="Phobius"/>
    </source>
</evidence>
<dbReference type="Pfam" id="PF00005">
    <property type="entry name" value="ABC_tran"/>
    <property type="match status" value="1"/>
</dbReference>
<evidence type="ECO:0000256" key="2">
    <source>
        <dbReference type="ARBA" id="ARBA00022448"/>
    </source>
</evidence>
<dbReference type="InterPro" id="IPR003593">
    <property type="entry name" value="AAA+_ATPase"/>
</dbReference>
<gene>
    <name evidence="12" type="ORF">UFOPK3402_01938</name>
</gene>
<keyword evidence="4 9" id="KW-0812">Transmembrane</keyword>
<evidence type="ECO:0000256" key="3">
    <source>
        <dbReference type="ARBA" id="ARBA00022475"/>
    </source>
</evidence>
<feature type="domain" description="ABC transmembrane type-1" evidence="11">
    <location>
        <begin position="1"/>
        <end position="238"/>
    </location>
</feature>
<dbReference type="PROSITE" id="PS00211">
    <property type="entry name" value="ABC_TRANSPORTER_1"/>
    <property type="match status" value="1"/>
</dbReference>
<dbReference type="InterPro" id="IPR039421">
    <property type="entry name" value="Type_1_exporter"/>
</dbReference>
<dbReference type="AlphaFoldDB" id="A0A6J7EZD8"/>
<evidence type="ECO:0000256" key="4">
    <source>
        <dbReference type="ARBA" id="ARBA00022692"/>
    </source>
</evidence>
<dbReference type="PROSITE" id="PS50929">
    <property type="entry name" value="ABC_TM1F"/>
    <property type="match status" value="1"/>
</dbReference>
<dbReference type="InterPro" id="IPR003439">
    <property type="entry name" value="ABC_transporter-like_ATP-bd"/>
</dbReference>